<dbReference type="Proteomes" id="UP000001542">
    <property type="component" value="Unassembled WGS sequence"/>
</dbReference>
<dbReference type="GO" id="GO:0005975">
    <property type="term" value="P:carbohydrate metabolic process"/>
    <property type="evidence" value="ECO:0007669"/>
    <property type="project" value="InterPro"/>
</dbReference>
<dbReference type="SMR" id="A2EMT6"/>
<evidence type="ECO:0000256" key="4">
    <source>
        <dbReference type="SAM" id="MobiDB-lite"/>
    </source>
</evidence>
<evidence type="ECO:0000256" key="3">
    <source>
        <dbReference type="RuleBase" id="RU361185"/>
    </source>
</evidence>
<name>A2EMT6_TRIV3</name>
<feature type="region of interest" description="Disordered" evidence="4">
    <location>
        <begin position="323"/>
        <end position="350"/>
    </location>
</feature>
<dbReference type="PANTHER" id="PTHR22762">
    <property type="entry name" value="ALPHA-GLUCOSIDASE"/>
    <property type="match status" value="1"/>
</dbReference>
<keyword evidence="3" id="KW-0378">Hydrolase</keyword>
<organism evidence="7 8">
    <name type="scientific">Trichomonas vaginalis (strain ATCC PRA-98 / G3)</name>
    <dbReference type="NCBI Taxonomy" id="412133"/>
    <lineage>
        <taxon>Eukaryota</taxon>
        <taxon>Metamonada</taxon>
        <taxon>Parabasalia</taxon>
        <taxon>Trichomonadida</taxon>
        <taxon>Trichomonadidae</taxon>
        <taxon>Trichomonas</taxon>
    </lineage>
</organism>
<dbReference type="eggNOG" id="KOG1066">
    <property type="taxonomic scope" value="Eukaryota"/>
</dbReference>
<dbReference type="OrthoDB" id="5839090at2759"/>
<evidence type="ECO:0000256" key="2">
    <source>
        <dbReference type="ARBA" id="ARBA00041343"/>
    </source>
</evidence>
<evidence type="ECO:0000256" key="1">
    <source>
        <dbReference type="ARBA" id="ARBA00007806"/>
    </source>
</evidence>
<dbReference type="Gene3D" id="2.60.40.1760">
    <property type="entry name" value="glycosyl hydrolase (family 31)"/>
    <property type="match status" value="1"/>
</dbReference>
<dbReference type="InterPro" id="IPR017853">
    <property type="entry name" value="GH"/>
</dbReference>
<dbReference type="Pfam" id="PF13802">
    <property type="entry name" value="Gal_mutarotas_2"/>
    <property type="match status" value="1"/>
</dbReference>
<protein>
    <recommendedName>
        <fullName evidence="2">Maltase</fullName>
    </recommendedName>
</protein>
<evidence type="ECO:0000259" key="6">
    <source>
        <dbReference type="Pfam" id="PF13802"/>
    </source>
</evidence>
<dbReference type="VEuPathDB" id="TrichDB:TVAGG3_0754980"/>
<evidence type="ECO:0000259" key="5">
    <source>
        <dbReference type="Pfam" id="PF01055"/>
    </source>
</evidence>
<dbReference type="PANTHER" id="PTHR22762:SF133">
    <property type="entry name" value="P-TYPE DOMAIN-CONTAINING PROTEIN"/>
    <property type="match status" value="1"/>
</dbReference>
<dbReference type="GO" id="GO:0004553">
    <property type="term" value="F:hydrolase activity, hydrolyzing O-glycosyl compounds"/>
    <property type="evidence" value="ECO:0000318"/>
    <property type="project" value="GO_Central"/>
</dbReference>
<proteinExistence type="inferred from homology"/>
<dbReference type="SUPFAM" id="SSF51445">
    <property type="entry name" value="(Trans)glycosidases"/>
    <property type="match status" value="1"/>
</dbReference>
<dbReference type="KEGG" id="tva:4763883"/>
<dbReference type="RefSeq" id="XP_001318232.1">
    <property type="nucleotide sequence ID" value="XM_001318197.1"/>
</dbReference>
<evidence type="ECO:0000313" key="7">
    <source>
        <dbReference type="EMBL" id="EAY06009.1"/>
    </source>
</evidence>
<dbReference type="EMBL" id="DS113434">
    <property type="protein sequence ID" value="EAY06009.1"/>
    <property type="molecule type" value="Genomic_DNA"/>
</dbReference>
<dbReference type="InParanoid" id="A2EMT6"/>
<comment type="similarity">
    <text evidence="1 3">Belongs to the glycosyl hydrolase 31 family.</text>
</comment>
<sequence>MKIYKIKDSGFRFRVDPNENLTKYRFKFDKDNILVNSQKLSTTDSIQRSTSSNTDTLTSTDGTSVQITYNPFSLKFMNDGVTYLQVNSENFMFIEDGSEITETGTENFPHGKTAVGIDISFMTSGIRLTGFGENTKSLNLQDTTSERKFIRPEFGYNGYVPLLIGHSSSLKLNPSIFWMNPTDTFYSLKTTSDKKVFKIISEGGFIDIVFFIDKISSVITKYEQITGRAPQPPAYAFGYHQNRESYDTIDKINEVLNGFSSNEIPHDTIVINSDKFTDAQITNLKDTLTSQNRYLILQKKPQIKIDANNNIYKEFLDEKIFLQKPQTETTTPETTDPSEPANPSETTEENSLRKLFSFEKSSNGNKNILVYSKKANNFNILEETQNDDIFAVGLNENDKNCSYPDVIKSDYRSLYTSKVSNGNYYIQNSQIYVNDQQDFTENKEWLRI</sequence>
<keyword evidence="8" id="KW-1185">Reference proteome</keyword>
<gene>
    <name evidence="7" type="ORF">TVAG_053330</name>
</gene>
<feature type="domain" description="Glycoside hydrolase family 31 TIM barrel" evidence="5">
    <location>
        <begin position="230"/>
        <end position="421"/>
    </location>
</feature>
<feature type="domain" description="Glycoside hydrolase family 31 N-terminal" evidence="6">
    <location>
        <begin position="2"/>
        <end position="185"/>
    </location>
</feature>
<accession>A2EMT6</accession>
<dbReference type="AlphaFoldDB" id="A2EMT6"/>
<dbReference type="Pfam" id="PF01055">
    <property type="entry name" value="Glyco_hydro_31_2nd"/>
    <property type="match status" value="1"/>
</dbReference>
<dbReference type="Gene3D" id="3.20.20.80">
    <property type="entry name" value="Glycosidases"/>
    <property type="match status" value="1"/>
</dbReference>
<reference evidence="7" key="1">
    <citation type="submission" date="2006-10" db="EMBL/GenBank/DDBJ databases">
        <authorList>
            <person name="Amadeo P."/>
            <person name="Zhao Q."/>
            <person name="Wortman J."/>
            <person name="Fraser-Liggett C."/>
            <person name="Carlton J."/>
        </authorList>
    </citation>
    <scope>NUCLEOTIDE SEQUENCE</scope>
    <source>
        <strain evidence="7">G3</strain>
    </source>
</reference>
<evidence type="ECO:0000313" key="8">
    <source>
        <dbReference type="Proteomes" id="UP000001542"/>
    </source>
</evidence>
<dbReference type="InterPro" id="IPR025887">
    <property type="entry name" value="Glyco_hydro_31_N_dom"/>
</dbReference>
<dbReference type="STRING" id="5722.A2EMT6"/>
<dbReference type="VEuPathDB" id="TrichDB:TVAG_053330"/>
<keyword evidence="3" id="KW-0326">Glycosidase</keyword>
<dbReference type="InterPro" id="IPR000322">
    <property type="entry name" value="Glyco_hydro_31_TIM"/>
</dbReference>
<feature type="compositionally biased region" description="Low complexity" evidence="4">
    <location>
        <begin position="327"/>
        <end position="339"/>
    </location>
</feature>
<reference evidence="7" key="2">
    <citation type="journal article" date="2007" name="Science">
        <title>Draft genome sequence of the sexually transmitted pathogen Trichomonas vaginalis.</title>
        <authorList>
            <person name="Carlton J.M."/>
            <person name="Hirt R.P."/>
            <person name="Silva J.C."/>
            <person name="Delcher A.L."/>
            <person name="Schatz M."/>
            <person name="Zhao Q."/>
            <person name="Wortman J.R."/>
            <person name="Bidwell S.L."/>
            <person name="Alsmark U.C.M."/>
            <person name="Besteiro S."/>
            <person name="Sicheritz-Ponten T."/>
            <person name="Noel C.J."/>
            <person name="Dacks J.B."/>
            <person name="Foster P.G."/>
            <person name="Simillion C."/>
            <person name="Van de Peer Y."/>
            <person name="Miranda-Saavedra D."/>
            <person name="Barton G.J."/>
            <person name="Westrop G.D."/>
            <person name="Mueller S."/>
            <person name="Dessi D."/>
            <person name="Fiori P.L."/>
            <person name="Ren Q."/>
            <person name="Paulsen I."/>
            <person name="Zhang H."/>
            <person name="Bastida-Corcuera F.D."/>
            <person name="Simoes-Barbosa A."/>
            <person name="Brown M.T."/>
            <person name="Hayes R.D."/>
            <person name="Mukherjee M."/>
            <person name="Okumura C.Y."/>
            <person name="Schneider R."/>
            <person name="Smith A.J."/>
            <person name="Vanacova S."/>
            <person name="Villalvazo M."/>
            <person name="Haas B.J."/>
            <person name="Pertea M."/>
            <person name="Feldblyum T.V."/>
            <person name="Utterback T.R."/>
            <person name="Shu C.L."/>
            <person name="Osoegawa K."/>
            <person name="de Jong P.J."/>
            <person name="Hrdy I."/>
            <person name="Horvathova L."/>
            <person name="Zubacova Z."/>
            <person name="Dolezal P."/>
            <person name="Malik S.B."/>
            <person name="Logsdon J.M. Jr."/>
            <person name="Henze K."/>
            <person name="Gupta A."/>
            <person name="Wang C.C."/>
            <person name="Dunne R.L."/>
            <person name="Upcroft J.A."/>
            <person name="Upcroft P."/>
            <person name="White O."/>
            <person name="Salzberg S.L."/>
            <person name="Tang P."/>
            <person name="Chiu C.-H."/>
            <person name="Lee Y.-S."/>
            <person name="Embley T.M."/>
            <person name="Coombs G.H."/>
            <person name="Mottram J.C."/>
            <person name="Tachezy J."/>
            <person name="Fraser-Liggett C.M."/>
            <person name="Johnson P.J."/>
        </authorList>
    </citation>
    <scope>NUCLEOTIDE SEQUENCE [LARGE SCALE GENOMIC DNA]</scope>
    <source>
        <strain evidence="7">G3</strain>
    </source>
</reference>